<keyword evidence="3" id="KW-1185">Reference proteome</keyword>
<evidence type="ECO:0000313" key="2">
    <source>
        <dbReference type="EMBL" id="MBB5422041.1"/>
    </source>
</evidence>
<keyword evidence="1" id="KW-0472">Membrane</keyword>
<gene>
    <name evidence="2" type="ORF">HDG40_000182</name>
</gene>
<keyword evidence="1" id="KW-1133">Transmembrane helix</keyword>
<keyword evidence="1" id="KW-0812">Transmembrane</keyword>
<sequence>MSRNTQSSRPLVIAAVMASMAMVAIEATIVSTAMPQVVSQLGDLRRDRAVMANA</sequence>
<accession>A0A7W8PXM8</accession>
<evidence type="ECO:0000313" key="3">
    <source>
        <dbReference type="Proteomes" id="UP000592780"/>
    </source>
</evidence>
<evidence type="ECO:0008006" key="4">
    <source>
        <dbReference type="Google" id="ProtNLM"/>
    </source>
</evidence>
<protein>
    <recommendedName>
        <fullName evidence="4">MFS transporter</fullName>
    </recommendedName>
</protein>
<reference evidence="2 3" key="1">
    <citation type="submission" date="2020-08" db="EMBL/GenBank/DDBJ databases">
        <title>Genomic Encyclopedia of Type Strains, Phase IV (KMG-V): Genome sequencing to study the core and pangenomes of soil and plant-associated prokaryotes.</title>
        <authorList>
            <person name="Whitman W."/>
        </authorList>
    </citation>
    <scope>NUCLEOTIDE SEQUENCE [LARGE SCALE GENOMIC DNA]</scope>
    <source>
        <strain evidence="2 3">JPY158</strain>
    </source>
</reference>
<dbReference type="Proteomes" id="UP000592780">
    <property type="component" value="Unassembled WGS sequence"/>
</dbReference>
<proteinExistence type="predicted"/>
<evidence type="ECO:0000256" key="1">
    <source>
        <dbReference type="SAM" id="Phobius"/>
    </source>
</evidence>
<dbReference type="EMBL" id="JACHDD010000001">
    <property type="protein sequence ID" value="MBB5422041.1"/>
    <property type="molecule type" value="Genomic_DNA"/>
</dbReference>
<feature type="transmembrane region" description="Helical" evidence="1">
    <location>
        <begin position="12"/>
        <end position="34"/>
    </location>
</feature>
<organism evidence="2 3">
    <name type="scientific">Paraburkholderia atlantica</name>
    <dbReference type="NCBI Taxonomy" id="2654982"/>
    <lineage>
        <taxon>Bacteria</taxon>
        <taxon>Pseudomonadati</taxon>
        <taxon>Pseudomonadota</taxon>
        <taxon>Betaproteobacteria</taxon>
        <taxon>Burkholderiales</taxon>
        <taxon>Burkholderiaceae</taxon>
        <taxon>Paraburkholderia</taxon>
    </lineage>
</organism>
<comment type="caution">
    <text evidence="2">The sequence shown here is derived from an EMBL/GenBank/DDBJ whole genome shotgun (WGS) entry which is preliminary data.</text>
</comment>
<dbReference type="RefSeq" id="WP_184128626.1">
    <property type="nucleotide sequence ID" value="NZ_JACHDD010000001.1"/>
</dbReference>
<name>A0A7W8PXM8_PARAM</name>
<dbReference type="AlphaFoldDB" id="A0A7W8PXM8"/>